<keyword evidence="5" id="KW-1185">Reference proteome</keyword>
<sequence>GKTLASASDDKTVRLWDAATGAHRQTLAGHRGPVNTVAFSRNGQCLETNRGLLSITGNSEASSSSGGQKTASSFLFVDDDWVTRNGKGVIWLPTDYRATCVAVHGQTLILGHASGQVTFFRFAFAE</sequence>
<dbReference type="InterPro" id="IPR001680">
    <property type="entry name" value="WD40_rpt"/>
</dbReference>
<feature type="non-terminal residue" evidence="4">
    <location>
        <position position="1"/>
    </location>
</feature>
<dbReference type="PANTHER" id="PTHR19879:SF9">
    <property type="entry name" value="TRANSCRIPTION INITIATION FACTOR TFIID SUBUNIT 5"/>
    <property type="match status" value="1"/>
</dbReference>
<dbReference type="InterPro" id="IPR036322">
    <property type="entry name" value="WD40_repeat_dom_sf"/>
</dbReference>
<evidence type="ECO:0000313" key="4">
    <source>
        <dbReference type="EMBL" id="KAK4096131.1"/>
    </source>
</evidence>
<dbReference type="Proteomes" id="UP001305647">
    <property type="component" value="Unassembled WGS sequence"/>
</dbReference>
<evidence type="ECO:0000313" key="5">
    <source>
        <dbReference type="Proteomes" id="UP001305647"/>
    </source>
</evidence>
<feature type="repeat" description="WD" evidence="3">
    <location>
        <begin position="1"/>
        <end position="26"/>
    </location>
</feature>
<comment type="caution">
    <text evidence="4">The sequence shown here is derived from an EMBL/GenBank/DDBJ whole genome shotgun (WGS) entry which is preliminary data.</text>
</comment>
<dbReference type="Gene3D" id="2.130.10.10">
    <property type="entry name" value="YVTN repeat-like/Quinoprotein amine dehydrogenase"/>
    <property type="match status" value="1"/>
</dbReference>
<dbReference type="InterPro" id="IPR015943">
    <property type="entry name" value="WD40/YVTN_repeat-like_dom_sf"/>
</dbReference>
<dbReference type="EMBL" id="MU863736">
    <property type="protein sequence ID" value="KAK4096131.1"/>
    <property type="molecule type" value="Genomic_DNA"/>
</dbReference>
<dbReference type="SUPFAM" id="SSF50978">
    <property type="entry name" value="WD40 repeat-like"/>
    <property type="match status" value="1"/>
</dbReference>
<evidence type="ECO:0000256" key="2">
    <source>
        <dbReference type="ARBA" id="ARBA00022737"/>
    </source>
</evidence>
<name>A0AAN6SX05_9PEZI</name>
<dbReference type="InterPro" id="IPR019775">
    <property type="entry name" value="WD40_repeat_CS"/>
</dbReference>
<evidence type="ECO:0000256" key="1">
    <source>
        <dbReference type="ARBA" id="ARBA00022574"/>
    </source>
</evidence>
<gene>
    <name evidence="4" type="ORF">N658DRAFT_436742</name>
</gene>
<dbReference type="PROSITE" id="PS50294">
    <property type="entry name" value="WD_REPEATS_REGION"/>
    <property type="match status" value="1"/>
</dbReference>
<evidence type="ECO:0000256" key="3">
    <source>
        <dbReference type="PROSITE-ProRule" id="PRU00221"/>
    </source>
</evidence>
<accession>A0AAN6SX05</accession>
<dbReference type="AlphaFoldDB" id="A0AAN6SX05"/>
<proteinExistence type="predicted"/>
<dbReference type="PROSITE" id="PS50082">
    <property type="entry name" value="WD_REPEATS_2"/>
    <property type="match status" value="1"/>
</dbReference>
<reference evidence="4" key="2">
    <citation type="submission" date="2023-05" db="EMBL/GenBank/DDBJ databases">
        <authorList>
            <consortium name="Lawrence Berkeley National Laboratory"/>
            <person name="Steindorff A."/>
            <person name="Hensen N."/>
            <person name="Bonometti L."/>
            <person name="Westerberg I."/>
            <person name="Brannstrom I.O."/>
            <person name="Guillou S."/>
            <person name="Cros-Aarteil S."/>
            <person name="Calhoun S."/>
            <person name="Haridas S."/>
            <person name="Kuo A."/>
            <person name="Mondo S."/>
            <person name="Pangilinan J."/>
            <person name="Riley R."/>
            <person name="Labutti K."/>
            <person name="Andreopoulos B."/>
            <person name="Lipzen A."/>
            <person name="Chen C."/>
            <person name="Yanf M."/>
            <person name="Daum C."/>
            <person name="Ng V."/>
            <person name="Clum A."/>
            <person name="Ohm R."/>
            <person name="Martin F."/>
            <person name="Silar P."/>
            <person name="Natvig D."/>
            <person name="Lalanne C."/>
            <person name="Gautier V."/>
            <person name="Ament-Velasquez S.L."/>
            <person name="Kruys A."/>
            <person name="Hutchinson M.I."/>
            <person name="Powell A.J."/>
            <person name="Barry K."/>
            <person name="Miller A.N."/>
            <person name="Grigoriev I.V."/>
            <person name="Debuchy R."/>
            <person name="Gladieux P."/>
            <person name="Thoren M.H."/>
            <person name="Johannesson H."/>
        </authorList>
    </citation>
    <scope>NUCLEOTIDE SEQUENCE</scope>
    <source>
        <strain evidence="4">CBS 757.83</strain>
    </source>
</reference>
<dbReference type="PROSITE" id="PS00678">
    <property type="entry name" value="WD_REPEATS_1"/>
    <property type="match status" value="1"/>
</dbReference>
<dbReference type="Pfam" id="PF00400">
    <property type="entry name" value="WD40"/>
    <property type="match status" value="2"/>
</dbReference>
<reference evidence="4" key="1">
    <citation type="journal article" date="2023" name="Mol. Phylogenet. Evol.">
        <title>Genome-scale phylogeny and comparative genomics of the fungal order Sordariales.</title>
        <authorList>
            <person name="Hensen N."/>
            <person name="Bonometti L."/>
            <person name="Westerberg I."/>
            <person name="Brannstrom I.O."/>
            <person name="Guillou S."/>
            <person name="Cros-Aarteil S."/>
            <person name="Calhoun S."/>
            <person name="Haridas S."/>
            <person name="Kuo A."/>
            <person name="Mondo S."/>
            <person name="Pangilinan J."/>
            <person name="Riley R."/>
            <person name="LaButti K."/>
            <person name="Andreopoulos B."/>
            <person name="Lipzen A."/>
            <person name="Chen C."/>
            <person name="Yan M."/>
            <person name="Daum C."/>
            <person name="Ng V."/>
            <person name="Clum A."/>
            <person name="Steindorff A."/>
            <person name="Ohm R.A."/>
            <person name="Martin F."/>
            <person name="Silar P."/>
            <person name="Natvig D.O."/>
            <person name="Lalanne C."/>
            <person name="Gautier V."/>
            <person name="Ament-Velasquez S.L."/>
            <person name="Kruys A."/>
            <person name="Hutchinson M.I."/>
            <person name="Powell A.J."/>
            <person name="Barry K."/>
            <person name="Miller A.N."/>
            <person name="Grigoriev I.V."/>
            <person name="Debuchy R."/>
            <person name="Gladieux P."/>
            <person name="Hiltunen Thoren M."/>
            <person name="Johannesson H."/>
        </authorList>
    </citation>
    <scope>NUCLEOTIDE SEQUENCE</scope>
    <source>
        <strain evidence="4">CBS 757.83</strain>
    </source>
</reference>
<organism evidence="4 5">
    <name type="scientific">Parathielavia hyrcaniae</name>
    <dbReference type="NCBI Taxonomy" id="113614"/>
    <lineage>
        <taxon>Eukaryota</taxon>
        <taxon>Fungi</taxon>
        <taxon>Dikarya</taxon>
        <taxon>Ascomycota</taxon>
        <taxon>Pezizomycotina</taxon>
        <taxon>Sordariomycetes</taxon>
        <taxon>Sordariomycetidae</taxon>
        <taxon>Sordariales</taxon>
        <taxon>Chaetomiaceae</taxon>
        <taxon>Parathielavia</taxon>
    </lineage>
</organism>
<dbReference type="PANTHER" id="PTHR19879">
    <property type="entry name" value="TRANSCRIPTION INITIATION FACTOR TFIID"/>
    <property type="match status" value="1"/>
</dbReference>
<protein>
    <submittedName>
        <fullName evidence="4">Uncharacterized protein</fullName>
    </submittedName>
</protein>
<keyword evidence="1 3" id="KW-0853">WD repeat</keyword>
<keyword evidence="2" id="KW-0677">Repeat</keyword>